<dbReference type="SUPFAM" id="SSF52518">
    <property type="entry name" value="Thiamin diphosphate-binding fold (THDP-binding)"/>
    <property type="match status" value="1"/>
</dbReference>
<feature type="domain" description="Dehydrogenase E1 component" evidence="2">
    <location>
        <begin position="26"/>
        <end position="310"/>
    </location>
</feature>
<dbReference type="InterPro" id="IPR017596">
    <property type="entry name" value="PdhA/BkdA"/>
</dbReference>
<dbReference type="Gene3D" id="3.40.50.970">
    <property type="match status" value="1"/>
</dbReference>
<dbReference type="EC" id="1.2.4.1" evidence="3"/>
<organism evidence="3">
    <name type="scientific">bioreactor metagenome</name>
    <dbReference type="NCBI Taxonomy" id="1076179"/>
    <lineage>
        <taxon>unclassified sequences</taxon>
        <taxon>metagenomes</taxon>
        <taxon>ecological metagenomes</taxon>
    </lineage>
</organism>
<keyword evidence="3" id="KW-0670">Pyruvate</keyword>
<dbReference type="PANTHER" id="PTHR43380:SF1">
    <property type="entry name" value="2-OXOISOVALERATE DEHYDROGENASE SUBUNIT ALPHA, MITOCHONDRIAL"/>
    <property type="match status" value="1"/>
</dbReference>
<dbReference type="AlphaFoldDB" id="A0A644V1K0"/>
<comment type="caution">
    <text evidence="3">The sequence shown here is derived from an EMBL/GenBank/DDBJ whole genome shotgun (WGS) entry which is preliminary data.</text>
</comment>
<protein>
    <submittedName>
        <fullName evidence="3">Pyruvate dehydrogenase E1 component subunit alpha</fullName>
        <ecNumber evidence="3">1.2.4.1</ecNumber>
    </submittedName>
</protein>
<keyword evidence="1 3" id="KW-0560">Oxidoreductase</keyword>
<sequence length="348" mass="39897">MDHKGKIVAKDLMPAIDDDKLLKAYKDMLFARTADLQIVSYQRQGRIYTYPPNYGQEAISGAVGALIREDDWLVPAFREMGAMLAKGVTLKELFLYFMGYEDGSNYSKAKKTLPISVPIASQFLHAAGLGYAIKYNKEKDLVYAFVGDGGTSEGDFHEAINFAGVWKIPVIFIIQNNQYGISTPTRMQTASENLAVKAVAYGVKGIKVDGNDYFAMYKTIQESIRICEEGEGPVLIEAVTYRKGAHTTSDDPTKYRTKEEEELWDIKDPLKRLKSYLITKKLWSEKEEEKIVEQFKIEVDRQFIEAENYGPYPKEDIFKYMYAEMPDDLKDQEREYERFLEWKASKVK</sequence>
<dbReference type="NCBIfam" id="TIGR03181">
    <property type="entry name" value="PDH_E1_alph_x"/>
    <property type="match status" value="1"/>
</dbReference>
<dbReference type="Pfam" id="PF00676">
    <property type="entry name" value="E1_dh"/>
    <property type="match status" value="1"/>
</dbReference>
<dbReference type="InterPro" id="IPR050771">
    <property type="entry name" value="Alpha-ketoacid_DH_E1_comp"/>
</dbReference>
<dbReference type="InterPro" id="IPR001017">
    <property type="entry name" value="DH_E1"/>
</dbReference>
<evidence type="ECO:0000313" key="3">
    <source>
        <dbReference type="EMBL" id="MPL85206.1"/>
    </source>
</evidence>
<dbReference type="PANTHER" id="PTHR43380">
    <property type="entry name" value="2-OXOISOVALERATE DEHYDROGENASE SUBUNIT ALPHA, MITOCHONDRIAL"/>
    <property type="match status" value="1"/>
</dbReference>
<dbReference type="CDD" id="cd02000">
    <property type="entry name" value="TPP_E1_PDC_ADC_BCADC"/>
    <property type="match status" value="1"/>
</dbReference>
<dbReference type="InterPro" id="IPR029061">
    <property type="entry name" value="THDP-binding"/>
</dbReference>
<proteinExistence type="predicted"/>
<evidence type="ECO:0000259" key="2">
    <source>
        <dbReference type="Pfam" id="PF00676"/>
    </source>
</evidence>
<name>A0A644V1K0_9ZZZZ</name>
<dbReference type="GO" id="GO:0009083">
    <property type="term" value="P:branched-chain amino acid catabolic process"/>
    <property type="evidence" value="ECO:0007669"/>
    <property type="project" value="TreeGrafter"/>
</dbReference>
<reference evidence="3" key="1">
    <citation type="submission" date="2019-08" db="EMBL/GenBank/DDBJ databases">
        <authorList>
            <person name="Kucharzyk K."/>
            <person name="Murdoch R.W."/>
            <person name="Higgins S."/>
            <person name="Loffler F."/>
        </authorList>
    </citation>
    <scope>NUCLEOTIDE SEQUENCE</scope>
</reference>
<gene>
    <name evidence="3" type="primary">pdhA_1</name>
    <name evidence="3" type="ORF">SDC9_31174</name>
</gene>
<accession>A0A644V1K0</accession>
<dbReference type="GO" id="GO:0004739">
    <property type="term" value="F:pyruvate dehydrogenase (acetyl-transferring) activity"/>
    <property type="evidence" value="ECO:0007669"/>
    <property type="project" value="UniProtKB-EC"/>
</dbReference>
<evidence type="ECO:0000256" key="1">
    <source>
        <dbReference type="ARBA" id="ARBA00023002"/>
    </source>
</evidence>
<dbReference type="EMBL" id="VSSQ01000202">
    <property type="protein sequence ID" value="MPL85206.1"/>
    <property type="molecule type" value="Genomic_DNA"/>
</dbReference>